<dbReference type="CDD" id="cd00782">
    <property type="entry name" value="MutL_Trans"/>
    <property type="match status" value="1"/>
</dbReference>
<feature type="domain" description="DNA mismatch repair protein S5" evidence="6">
    <location>
        <begin position="208"/>
        <end position="326"/>
    </location>
</feature>
<dbReference type="InterPro" id="IPR020568">
    <property type="entry name" value="Ribosomal_Su5_D2-typ_SF"/>
</dbReference>
<comment type="similarity">
    <text evidence="1 4">Belongs to the DNA mismatch repair MutL/HexB family.</text>
</comment>
<dbReference type="GO" id="GO:0006298">
    <property type="term" value="P:mismatch repair"/>
    <property type="evidence" value="ECO:0007669"/>
    <property type="project" value="UniProtKB-UniRule"/>
</dbReference>
<dbReference type="GO" id="GO:0005524">
    <property type="term" value="F:ATP binding"/>
    <property type="evidence" value="ECO:0007669"/>
    <property type="project" value="InterPro"/>
</dbReference>
<dbReference type="Pfam" id="PF01119">
    <property type="entry name" value="DNA_mis_repair"/>
    <property type="match status" value="1"/>
</dbReference>
<dbReference type="FunFam" id="3.30.1370.100:FF:000004">
    <property type="entry name" value="DNA mismatch repair endonuclease MutL"/>
    <property type="match status" value="1"/>
</dbReference>
<keyword evidence="7" id="KW-0540">Nuclease</keyword>
<dbReference type="Gene3D" id="3.30.565.10">
    <property type="entry name" value="Histidine kinase-like ATPase, C-terminal domain"/>
    <property type="match status" value="1"/>
</dbReference>
<comment type="function">
    <text evidence="4">This protein is involved in the repair of mismatches in DNA. It is required for dam-dependent methyl-directed DNA mismatch repair. May act as a 'molecular matchmaker', a protein that promotes the formation of a stable complex between two or more DNA-binding proteins in an ATP-dependent manner without itself being part of a final effector complex.</text>
</comment>
<keyword evidence="3 4" id="KW-0234">DNA repair</keyword>
<organism evidence="7 8">
    <name type="scientific">Gottfriedia endophytica</name>
    <dbReference type="NCBI Taxonomy" id="2820819"/>
    <lineage>
        <taxon>Bacteria</taxon>
        <taxon>Bacillati</taxon>
        <taxon>Bacillota</taxon>
        <taxon>Bacilli</taxon>
        <taxon>Bacillales</taxon>
        <taxon>Bacillaceae</taxon>
        <taxon>Gottfriedia</taxon>
    </lineage>
</organism>
<dbReference type="SUPFAM" id="SSF55874">
    <property type="entry name" value="ATPase domain of HSP90 chaperone/DNA topoisomerase II/histidine kinase"/>
    <property type="match status" value="1"/>
</dbReference>
<dbReference type="AlphaFoldDB" id="A0A940NSC5"/>
<dbReference type="HAMAP" id="MF_00149">
    <property type="entry name" value="DNA_mis_repair"/>
    <property type="match status" value="1"/>
</dbReference>
<dbReference type="Pfam" id="PF08676">
    <property type="entry name" value="MutL_C"/>
    <property type="match status" value="1"/>
</dbReference>
<evidence type="ECO:0000256" key="3">
    <source>
        <dbReference type="ARBA" id="ARBA00023204"/>
    </source>
</evidence>
<dbReference type="FunFam" id="3.30.565.10:FF:000003">
    <property type="entry name" value="DNA mismatch repair endonuclease MutL"/>
    <property type="match status" value="1"/>
</dbReference>
<dbReference type="SUPFAM" id="SSF118116">
    <property type="entry name" value="DNA mismatch repair protein MutL"/>
    <property type="match status" value="1"/>
</dbReference>
<name>A0A940NSC5_9BACI</name>
<evidence type="ECO:0000256" key="4">
    <source>
        <dbReference type="HAMAP-Rule" id="MF_00149"/>
    </source>
</evidence>
<keyword evidence="7" id="KW-0255">Endonuclease</keyword>
<evidence type="ECO:0000259" key="5">
    <source>
        <dbReference type="SMART" id="SM00853"/>
    </source>
</evidence>
<dbReference type="Pfam" id="PF13589">
    <property type="entry name" value="HATPase_c_3"/>
    <property type="match status" value="1"/>
</dbReference>
<reference evidence="7" key="1">
    <citation type="submission" date="2021-04" db="EMBL/GenBank/DDBJ databases">
        <title>Genome seq and assembly of Bacillus sp.</title>
        <authorList>
            <person name="Chhetri G."/>
        </authorList>
    </citation>
    <scope>NUCLEOTIDE SEQUENCE</scope>
    <source>
        <strain evidence="7">RG28</strain>
    </source>
</reference>
<evidence type="ECO:0000256" key="1">
    <source>
        <dbReference type="ARBA" id="ARBA00006082"/>
    </source>
</evidence>
<proteinExistence type="inferred from homology"/>
<dbReference type="PANTHER" id="PTHR10073:SF12">
    <property type="entry name" value="DNA MISMATCH REPAIR PROTEIN MLH1"/>
    <property type="match status" value="1"/>
</dbReference>
<dbReference type="InterPro" id="IPR042120">
    <property type="entry name" value="MutL_C_dimsub"/>
</dbReference>
<dbReference type="InterPro" id="IPR002099">
    <property type="entry name" value="MutL/Mlh/PMS"/>
</dbReference>
<evidence type="ECO:0000256" key="2">
    <source>
        <dbReference type="ARBA" id="ARBA00022763"/>
    </source>
</evidence>
<dbReference type="NCBIfam" id="TIGR00585">
    <property type="entry name" value="mutl"/>
    <property type="match status" value="1"/>
</dbReference>
<dbReference type="NCBIfam" id="NF000950">
    <property type="entry name" value="PRK00095.1-3"/>
    <property type="match status" value="1"/>
</dbReference>
<dbReference type="EMBL" id="JAGIYQ010000009">
    <property type="protein sequence ID" value="MBP0726157.1"/>
    <property type="molecule type" value="Genomic_DNA"/>
</dbReference>
<dbReference type="InterPro" id="IPR013507">
    <property type="entry name" value="DNA_mismatch_S5_2-like"/>
</dbReference>
<dbReference type="InterPro" id="IPR038973">
    <property type="entry name" value="MutL/Mlh/Pms-like"/>
</dbReference>
<dbReference type="InterPro" id="IPR014762">
    <property type="entry name" value="DNA_mismatch_repair_CS"/>
</dbReference>
<sequence>MGKIRKLDEVLSNQIAAGEVVERPASVVKELMENSIDAGSTRISIEIEDGGLTRIVIADNGEGMTKEDSLLAFERHATSKIKDEKDLFRIRTLGFRGEALPSIASVSHVTVKTSNGEGAGNETSLKGGILKAQQEIAKQQGTTIEVANLFFNTPARLKYMRTVQTELSNVTDVVYRLALANPQIAVELKHNQKPIFRTNGNGETRQILASLYGLQIAKNMLHIEAESLDFHVEGFLSMPEYTRASRNYLSVYVNGRYVKHYGVNKAVLEGYHTLLPIGRFPIVAIFITMDPQLVDVNVHPSKQEVRFSKEDELYQLISGAVKKAFQKQSLIPEITRPTPKVKLQSEQPSFSFEHTLQNEVNVESKMPFSLQSTVSKETGESSEVLKETNKVDYRTDRSTQSLPFEEAYFNSNNKVEEPNEETEEDFSSLISQEPISVEKIEQIEEVSLNELPPLYPIGQMHGTYIIAQNEKGLYLVDQHAAQERIYYEYFKDKISEVSTELQTLLIPITFDVSPEQAILLEQYTDELRRVGLFIEPFGSNSFIIREHPQWFPNGEEEALIDEMIQDLLKKGTIDIKKIREEKAIMMSCKASIKANHYITNDEIFNLLETLRKTTNPYTCPHGRPIVIHFSSYELEKMFKRVM</sequence>
<dbReference type="PROSITE" id="PS00058">
    <property type="entry name" value="DNA_MISMATCH_REPAIR_1"/>
    <property type="match status" value="1"/>
</dbReference>
<evidence type="ECO:0000259" key="6">
    <source>
        <dbReference type="SMART" id="SM01340"/>
    </source>
</evidence>
<dbReference type="GO" id="GO:0016887">
    <property type="term" value="F:ATP hydrolysis activity"/>
    <property type="evidence" value="ECO:0007669"/>
    <property type="project" value="InterPro"/>
</dbReference>
<dbReference type="GO" id="GO:0140664">
    <property type="term" value="F:ATP-dependent DNA damage sensor activity"/>
    <property type="evidence" value="ECO:0007669"/>
    <property type="project" value="InterPro"/>
</dbReference>
<dbReference type="InterPro" id="IPR014721">
    <property type="entry name" value="Ribsml_uS5_D2-typ_fold_subgr"/>
</dbReference>
<dbReference type="InterPro" id="IPR020667">
    <property type="entry name" value="DNA_mismatch_repair_MutL"/>
</dbReference>
<protein>
    <recommendedName>
        <fullName evidence="4">DNA mismatch repair protein MutL</fullName>
    </recommendedName>
</protein>
<evidence type="ECO:0000313" key="8">
    <source>
        <dbReference type="Proteomes" id="UP000682134"/>
    </source>
</evidence>
<dbReference type="CDD" id="cd16926">
    <property type="entry name" value="HATPase_MutL-MLH-PMS-like"/>
    <property type="match status" value="1"/>
</dbReference>
<dbReference type="InterPro" id="IPR037198">
    <property type="entry name" value="MutL_C_sf"/>
</dbReference>
<dbReference type="Gene3D" id="3.30.1540.20">
    <property type="entry name" value="MutL, C-terminal domain, dimerisation subdomain"/>
    <property type="match status" value="1"/>
</dbReference>
<dbReference type="PANTHER" id="PTHR10073">
    <property type="entry name" value="DNA MISMATCH REPAIR PROTEIN MLH, PMS, MUTL"/>
    <property type="match status" value="1"/>
</dbReference>
<dbReference type="SMART" id="SM01340">
    <property type="entry name" value="DNA_mis_repair"/>
    <property type="match status" value="1"/>
</dbReference>
<keyword evidence="7" id="KW-0378">Hydrolase</keyword>
<feature type="domain" description="MutL C-terminal dimerisation" evidence="5">
    <location>
        <begin position="456"/>
        <end position="598"/>
    </location>
</feature>
<dbReference type="SMART" id="SM00853">
    <property type="entry name" value="MutL_C"/>
    <property type="match status" value="1"/>
</dbReference>
<dbReference type="GO" id="GO:0030983">
    <property type="term" value="F:mismatched DNA binding"/>
    <property type="evidence" value="ECO:0007669"/>
    <property type="project" value="InterPro"/>
</dbReference>
<dbReference type="InterPro" id="IPR014790">
    <property type="entry name" value="MutL_C"/>
</dbReference>
<dbReference type="Gene3D" id="3.30.230.10">
    <property type="match status" value="1"/>
</dbReference>
<accession>A0A940NSC5</accession>
<comment type="caution">
    <text evidence="7">The sequence shown here is derived from an EMBL/GenBank/DDBJ whole genome shotgun (WGS) entry which is preliminary data.</text>
</comment>
<dbReference type="Proteomes" id="UP000682134">
    <property type="component" value="Unassembled WGS sequence"/>
</dbReference>
<dbReference type="SUPFAM" id="SSF54211">
    <property type="entry name" value="Ribosomal protein S5 domain 2-like"/>
    <property type="match status" value="1"/>
</dbReference>
<dbReference type="InterPro" id="IPR042121">
    <property type="entry name" value="MutL_C_regsub"/>
</dbReference>
<dbReference type="GO" id="GO:0032300">
    <property type="term" value="C:mismatch repair complex"/>
    <property type="evidence" value="ECO:0007669"/>
    <property type="project" value="InterPro"/>
</dbReference>
<dbReference type="GO" id="GO:0004519">
    <property type="term" value="F:endonuclease activity"/>
    <property type="evidence" value="ECO:0007669"/>
    <property type="project" value="UniProtKB-KW"/>
</dbReference>
<dbReference type="RefSeq" id="WP_209406494.1">
    <property type="nucleotide sequence ID" value="NZ_JAGIYQ010000009.1"/>
</dbReference>
<gene>
    <name evidence="4 7" type="primary">mutL</name>
    <name evidence="7" type="ORF">J5Y03_13320</name>
</gene>
<dbReference type="InterPro" id="IPR036890">
    <property type="entry name" value="HATPase_C_sf"/>
</dbReference>
<evidence type="ECO:0000313" key="7">
    <source>
        <dbReference type="EMBL" id="MBP0726157.1"/>
    </source>
</evidence>
<keyword evidence="8" id="KW-1185">Reference proteome</keyword>
<dbReference type="Gene3D" id="3.30.1370.100">
    <property type="entry name" value="MutL, C-terminal domain, regulatory subdomain"/>
    <property type="match status" value="1"/>
</dbReference>
<keyword evidence="2 4" id="KW-0227">DNA damage</keyword>